<feature type="non-terminal residue" evidence="11">
    <location>
        <position position="312"/>
    </location>
</feature>
<keyword evidence="6" id="KW-0406">Ion transport</keyword>
<dbReference type="GO" id="GO:1904669">
    <property type="term" value="P:ATP export"/>
    <property type="evidence" value="ECO:0007669"/>
    <property type="project" value="UniProtKB-ARBA"/>
</dbReference>
<evidence type="ECO:0000256" key="7">
    <source>
        <dbReference type="ARBA" id="ARBA00023136"/>
    </source>
</evidence>
<evidence type="ECO:0000256" key="3">
    <source>
        <dbReference type="ARBA" id="ARBA00022448"/>
    </source>
</evidence>
<dbReference type="Proteomes" id="UP000654395">
    <property type="component" value="Unassembled WGS sequence"/>
</dbReference>
<gene>
    <name evidence="11" type="primary">Calhm6</name>
    <name evidence="11" type="ORF">UROIND_R13524</name>
</gene>
<evidence type="ECO:0000256" key="4">
    <source>
        <dbReference type="ARBA" id="ARBA00022692"/>
    </source>
</evidence>
<comment type="caution">
    <text evidence="11">The sequence shown here is derived from an EMBL/GenBank/DDBJ whole genome shotgun (WGS) entry which is preliminary data.</text>
</comment>
<dbReference type="AlphaFoldDB" id="A0A852L0K2"/>
<keyword evidence="7 10" id="KW-0472">Membrane</keyword>
<feature type="transmembrane region" description="Helical" evidence="10">
    <location>
        <begin position="49"/>
        <end position="69"/>
    </location>
</feature>
<dbReference type="GO" id="GO:0005886">
    <property type="term" value="C:plasma membrane"/>
    <property type="evidence" value="ECO:0007669"/>
    <property type="project" value="TreeGrafter"/>
</dbReference>
<evidence type="ECO:0000256" key="9">
    <source>
        <dbReference type="SAM" id="MobiDB-lite"/>
    </source>
</evidence>
<proteinExistence type="inferred from homology"/>
<feature type="non-terminal residue" evidence="11">
    <location>
        <position position="1"/>
    </location>
</feature>
<evidence type="ECO:0000256" key="2">
    <source>
        <dbReference type="ARBA" id="ARBA00008497"/>
    </source>
</evidence>
<accession>A0A852L0K2</accession>
<evidence type="ECO:0000313" key="11">
    <source>
        <dbReference type="EMBL" id="NXX82075.1"/>
    </source>
</evidence>
<keyword evidence="12" id="KW-1185">Reference proteome</keyword>
<feature type="transmembrane region" description="Helical" evidence="10">
    <location>
        <begin position="12"/>
        <end position="29"/>
    </location>
</feature>
<keyword evidence="5 10" id="KW-1133">Transmembrane helix</keyword>
<evidence type="ECO:0000256" key="1">
    <source>
        <dbReference type="ARBA" id="ARBA00004141"/>
    </source>
</evidence>
<feature type="region of interest" description="Disordered" evidence="9">
    <location>
        <begin position="287"/>
        <end position="312"/>
    </location>
</feature>
<organism evidence="11 12">
    <name type="scientific">Urocolius indicus</name>
    <name type="common">Red-faced mousebird</name>
    <name type="synonym">Colius indicus</name>
    <dbReference type="NCBI Taxonomy" id="458196"/>
    <lineage>
        <taxon>Eukaryota</taxon>
        <taxon>Metazoa</taxon>
        <taxon>Chordata</taxon>
        <taxon>Craniata</taxon>
        <taxon>Vertebrata</taxon>
        <taxon>Euteleostomi</taxon>
        <taxon>Archelosauria</taxon>
        <taxon>Archosauria</taxon>
        <taxon>Dinosauria</taxon>
        <taxon>Saurischia</taxon>
        <taxon>Theropoda</taxon>
        <taxon>Coelurosauria</taxon>
        <taxon>Aves</taxon>
        <taxon>Neognathae</taxon>
        <taxon>Neoaves</taxon>
        <taxon>Telluraves</taxon>
        <taxon>Coraciimorphae</taxon>
        <taxon>Coliiformes</taxon>
        <taxon>Coliidae</taxon>
        <taxon>Urocolius</taxon>
    </lineage>
</organism>
<feature type="transmembrane region" description="Helical" evidence="10">
    <location>
        <begin position="175"/>
        <end position="191"/>
    </location>
</feature>
<sequence length="312" mass="34971">MNKLSKVLDICIRHQIVLGYGIVSLLTAAMEEIFSSVVFKCPCNSQNMVYGSVFLIVPAVVLLLLGYMVNTRIWLLLTGSCTQESCSCNSWESCKIFCKVLLNVTAKSLVAPFTWIAVALLSTDFYECAASGSNFLQKSVCKDKGTECHELLVNIPCGGKLPVNETFSLQAESQLLGWVLIGVIVIVALLFRCVCNCCSSVTYFQQKFWKMYLKKEREIFDTKAAEHAENLAQRNITCFFESVRPAQFQTPSNEDWRNISSLHTFSSQQPYYSMIHKYANTQRASRVRGGEGVQNPPILGSVPRANDRESEF</sequence>
<dbReference type="GO" id="GO:0005261">
    <property type="term" value="F:monoatomic cation channel activity"/>
    <property type="evidence" value="ECO:0007669"/>
    <property type="project" value="TreeGrafter"/>
</dbReference>
<dbReference type="Pfam" id="PF14798">
    <property type="entry name" value="Ca_hom_mod"/>
    <property type="match status" value="1"/>
</dbReference>
<comment type="similarity">
    <text evidence="2">Belongs to the CALHM family.</text>
</comment>
<evidence type="ECO:0000313" key="12">
    <source>
        <dbReference type="Proteomes" id="UP000654395"/>
    </source>
</evidence>
<evidence type="ECO:0000256" key="6">
    <source>
        <dbReference type="ARBA" id="ARBA00023065"/>
    </source>
</evidence>
<dbReference type="PANTHER" id="PTHR32261">
    <property type="entry name" value="CALCIUM HOMEOSTASIS MODULATOR PROTEIN"/>
    <property type="match status" value="1"/>
</dbReference>
<dbReference type="PANTHER" id="PTHR32261:SF4">
    <property type="entry name" value="CALCIUM HOMEOSTASIS MODULATOR PROTEIN 6"/>
    <property type="match status" value="1"/>
</dbReference>
<evidence type="ECO:0000256" key="10">
    <source>
        <dbReference type="SAM" id="Phobius"/>
    </source>
</evidence>
<keyword evidence="3" id="KW-0813">Transport</keyword>
<dbReference type="InterPro" id="IPR029569">
    <property type="entry name" value="CALHM"/>
</dbReference>
<dbReference type="EMBL" id="WBNH01007863">
    <property type="protein sequence ID" value="NXX82075.1"/>
    <property type="molecule type" value="Genomic_DNA"/>
</dbReference>
<protein>
    <submittedName>
        <fullName evidence="11">CAHM6 protein</fullName>
    </submittedName>
</protein>
<keyword evidence="4 10" id="KW-0812">Transmembrane</keyword>
<keyword evidence="8" id="KW-0407">Ion channel</keyword>
<reference evidence="11" key="1">
    <citation type="submission" date="2020-02" db="EMBL/GenBank/DDBJ databases">
        <title>Bird 10,000 Genomes (B10K) Project - Family phase.</title>
        <authorList>
            <person name="Zhang G."/>
        </authorList>
    </citation>
    <scope>NUCLEOTIDE SEQUENCE</scope>
    <source>
        <strain evidence="11">B10K-DU-030-59</strain>
    </source>
</reference>
<evidence type="ECO:0000256" key="5">
    <source>
        <dbReference type="ARBA" id="ARBA00022989"/>
    </source>
</evidence>
<comment type="subcellular location">
    <subcellularLocation>
        <location evidence="1">Membrane</location>
        <topology evidence="1">Multi-pass membrane protein</topology>
    </subcellularLocation>
</comment>
<evidence type="ECO:0000256" key="8">
    <source>
        <dbReference type="ARBA" id="ARBA00023303"/>
    </source>
</evidence>
<name>A0A852L0K2_UROIN</name>
<dbReference type="OrthoDB" id="5962981at2759"/>